<dbReference type="GO" id="GO:0005524">
    <property type="term" value="F:ATP binding"/>
    <property type="evidence" value="ECO:0007669"/>
    <property type="project" value="InterPro"/>
</dbReference>
<dbReference type="AlphaFoldDB" id="A0A1T2XC04"/>
<proteinExistence type="predicted"/>
<dbReference type="SUPFAM" id="SSF52540">
    <property type="entry name" value="P-loop containing nucleoside triphosphate hydrolases"/>
    <property type="match status" value="1"/>
</dbReference>
<dbReference type="OrthoDB" id="9811101at2"/>
<evidence type="ECO:0000256" key="2">
    <source>
        <dbReference type="PIRSR" id="PIRSR007531-2"/>
    </source>
</evidence>
<organism evidence="3 4">
    <name type="scientific">Paenibacillus selenitireducens</name>
    <dbReference type="NCBI Taxonomy" id="1324314"/>
    <lineage>
        <taxon>Bacteria</taxon>
        <taxon>Bacillati</taxon>
        <taxon>Bacillota</taxon>
        <taxon>Bacilli</taxon>
        <taxon>Bacillales</taxon>
        <taxon>Paenibacillaceae</taxon>
        <taxon>Paenibacillus</taxon>
    </lineage>
</organism>
<gene>
    <name evidence="3" type="ORF">BVG16_13250</name>
</gene>
<accession>A0A1T2XC04</accession>
<protein>
    <recommendedName>
        <fullName evidence="5">Chloramphenicol phosphotransferase</fullName>
    </recommendedName>
</protein>
<evidence type="ECO:0008006" key="5">
    <source>
        <dbReference type="Google" id="ProtNLM"/>
    </source>
</evidence>
<dbReference type="EMBL" id="MSZX01000005">
    <property type="protein sequence ID" value="OPA77421.1"/>
    <property type="molecule type" value="Genomic_DNA"/>
</dbReference>
<keyword evidence="4" id="KW-1185">Reference proteome</keyword>
<feature type="binding site" evidence="2">
    <location>
        <begin position="11"/>
        <end position="18"/>
    </location>
    <ligand>
        <name>ATP</name>
        <dbReference type="ChEBI" id="CHEBI:30616"/>
    </ligand>
</feature>
<reference evidence="3 4" key="1">
    <citation type="submission" date="2017-01" db="EMBL/GenBank/DDBJ databases">
        <title>Genome analysis of Paenibacillus selenitrireducens ES3-24.</title>
        <authorList>
            <person name="Xu D."/>
            <person name="Yao R."/>
            <person name="Zheng S."/>
        </authorList>
    </citation>
    <scope>NUCLEOTIDE SEQUENCE [LARGE SCALE GENOMIC DNA]</scope>
    <source>
        <strain evidence="3 4">ES3-24</strain>
    </source>
</reference>
<evidence type="ECO:0000313" key="4">
    <source>
        <dbReference type="Proteomes" id="UP000190188"/>
    </source>
</evidence>
<feature type="active site" evidence="1">
    <location>
        <position position="38"/>
    </location>
</feature>
<dbReference type="STRING" id="1324314.BVG16_13250"/>
<dbReference type="GO" id="GO:0016740">
    <property type="term" value="F:transferase activity"/>
    <property type="evidence" value="ECO:0007669"/>
    <property type="project" value="InterPro"/>
</dbReference>
<dbReference type="Gene3D" id="3.40.50.300">
    <property type="entry name" value="P-loop containing nucleotide triphosphate hydrolases"/>
    <property type="match status" value="1"/>
</dbReference>
<comment type="caution">
    <text evidence="3">The sequence shown here is derived from an EMBL/GenBank/DDBJ whole genome shotgun (WGS) entry which is preliminary data.</text>
</comment>
<dbReference type="Proteomes" id="UP000190188">
    <property type="component" value="Unassembled WGS sequence"/>
</dbReference>
<dbReference type="RefSeq" id="WP_078499163.1">
    <property type="nucleotide sequence ID" value="NZ_MSZX01000005.1"/>
</dbReference>
<sequence length="200" mass="22571">MRQGTVIFLNGTSSAGKTSISQALLQTCEEDFMYVSVDHAIAGVNEMLLRMYGEHVSVDEIRSIENDETIEPPVISLFHHTIKAFSMLGKNVIVDHVLVESGWAAECAQLLHETPAFLIGVRCPLDEMERRERDRGDRPVGLARAQWDIVHQHRTYDLEVNTHTNSIHACAKLITEYVRQHQPVAFKELYAAALAHKKIL</sequence>
<evidence type="ECO:0000256" key="1">
    <source>
        <dbReference type="PIRSR" id="PIRSR007531-1"/>
    </source>
</evidence>
<dbReference type="InterPro" id="IPR012853">
    <property type="entry name" value="CPT"/>
</dbReference>
<name>A0A1T2XC04_9BACL</name>
<dbReference type="InterPro" id="IPR027417">
    <property type="entry name" value="P-loop_NTPase"/>
</dbReference>
<dbReference type="Pfam" id="PF07931">
    <property type="entry name" value="CPT"/>
    <property type="match status" value="1"/>
</dbReference>
<dbReference type="PIRSF" id="PIRSF007531">
    <property type="entry name" value="CPT"/>
    <property type="match status" value="1"/>
</dbReference>
<evidence type="ECO:0000313" key="3">
    <source>
        <dbReference type="EMBL" id="OPA77421.1"/>
    </source>
</evidence>